<evidence type="ECO:0000313" key="1">
    <source>
        <dbReference type="EMBL" id="KEK16123.1"/>
    </source>
</evidence>
<gene>
    <name evidence="1" type="ORF">LR3_08680</name>
</gene>
<protein>
    <submittedName>
        <fullName evidence="1">Uncharacterized protein</fullName>
    </submittedName>
</protein>
<dbReference type="PATRIC" id="fig|1598.90.peg.535"/>
<dbReference type="EMBL" id="JOSX01000010">
    <property type="protein sequence ID" value="KEK16123.1"/>
    <property type="molecule type" value="Genomic_DNA"/>
</dbReference>
<dbReference type="AlphaFoldDB" id="A0A073JQI1"/>
<name>A0A073JQI1_LIMRT</name>
<evidence type="ECO:0000313" key="2">
    <source>
        <dbReference type="Proteomes" id="UP000027731"/>
    </source>
</evidence>
<reference evidence="1 2" key="1">
    <citation type="submission" date="2014-06" db="EMBL/GenBank/DDBJ databases">
        <title>Genetic determinant of reutericyclin biosynthesis of Lactobacillus reuteri.</title>
        <authorList>
            <person name="Lin X."/>
            <person name="Duar R."/>
            <person name="Walter J."/>
            <person name="Gaenzle M."/>
        </authorList>
    </citation>
    <scope>NUCLEOTIDE SEQUENCE [LARGE SCALE GENOMIC DNA]</scope>
    <source>
        <strain evidence="1 2">LTH2584</strain>
    </source>
</reference>
<organism evidence="1 2">
    <name type="scientific">Limosilactobacillus reuteri</name>
    <name type="common">Lactobacillus reuteri</name>
    <dbReference type="NCBI Taxonomy" id="1598"/>
    <lineage>
        <taxon>Bacteria</taxon>
        <taxon>Bacillati</taxon>
        <taxon>Bacillota</taxon>
        <taxon>Bacilli</taxon>
        <taxon>Lactobacillales</taxon>
        <taxon>Lactobacillaceae</taxon>
        <taxon>Limosilactobacillus</taxon>
    </lineage>
</organism>
<sequence>MKQTYSDEFYNHLYRLESYNRIGESWSRKADKNNPDLIWIRNYIKENNLFDEYSHDRLERMLNNCISRGLVTIKEIADDLELSVRKMHNLLVKYDLLRKQRLAYYAKVGYVITDKNNDNPVFVKSISHGLRVAPELSRRSFVNLEGHRVMRNGRHLYKTNVWKEQHPEFNLEEVA</sequence>
<dbReference type="Proteomes" id="UP000027731">
    <property type="component" value="Unassembled WGS sequence"/>
</dbReference>
<accession>A0A073JQI1</accession>
<proteinExistence type="predicted"/>
<comment type="caution">
    <text evidence="1">The sequence shown here is derived from an EMBL/GenBank/DDBJ whole genome shotgun (WGS) entry which is preliminary data.</text>
</comment>